<feature type="region of interest" description="Disordered" evidence="1">
    <location>
        <begin position="345"/>
        <end position="395"/>
    </location>
</feature>
<feature type="compositionally biased region" description="Low complexity" evidence="1">
    <location>
        <begin position="354"/>
        <end position="363"/>
    </location>
</feature>
<dbReference type="GO" id="GO:0005634">
    <property type="term" value="C:nucleus"/>
    <property type="evidence" value="ECO:0007669"/>
    <property type="project" value="TreeGrafter"/>
</dbReference>
<feature type="region of interest" description="Disordered" evidence="1">
    <location>
        <begin position="1"/>
        <end position="101"/>
    </location>
</feature>
<sequence length="452" mass="48712">MEESKTQPVPSGPVPAVEITTSSSKTPSSPPKQLPAEEQGQQQPTAEDTTITASEPKSNSRRREGKAKAENPQGQENHNDQRNQQKKPKPKMPPKPTPTHFLCIPLVTASSRPQLTRSLAVFREEVTVPNPNSAYGALPVPEEAIRPVGTIHLTLGVMSFLEPKVQKGRGHGHGRDGSQQQERDRSGGKDGERSRSGSRSGGEDQAPKEGSLSGLKKLEEAKALLRSLKLREIWQEVLRQSQTQPTAVPAPEDRDNGGAPIAIGTAEEEGEGLEAGPGTAVSEIPPQPQSQPLSQTGAGKGRRVEDHPKRSSLHATPLQSHSPLRPACGRPLLLHATVVNTIYVKGRSPGRGNQQQQQQASGNRGTGEGGGNRGGAGKKRGHGHHGHRGGNNRKERLTIDAREILERYEDYVWMEDVKVERVAICKMGAKKELGVGGMVVDEAYEAVEEVEV</sequence>
<feature type="compositionally biased region" description="Basic residues" evidence="1">
    <location>
        <begin position="376"/>
        <end position="391"/>
    </location>
</feature>
<feature type="compositionally biased region" description="Gly residues" evidence="1">
    <location>
        <begin position="364"/>
        <end position="375"/>
    </location>
</feature>
<keyword evidence="3" id="KW-1185">Reference proteome</keyword>
<dbReference type="AlphaFoldDB" id="A0AAE0PBR7"/>
<evidence type="ECO:0000256" key="1">
    <source>
        <dbReference type="SAM" id="MobiDB-lite"/>
    </source>
</evidence>
<protein>
    <submittedName>
        <fullName evidence="2">Uncharacterized protein</fullName>
    </submittedName>
</protein>
<dbReference type="PANTHER" id="PTHR13360">
    <property type="entry name" value="ACTIVATING SIGNAL COINTEGRATOR 1 COMPLEX SUBUNIT 1"/>
    <property type="match status" value="1"/>
</dbReference>
<proteinExistence type="predicted"/>
<accession>A0AAE0PBR7</accession>
<evidence type="ECO:0000313" key="2">
    <source>
        <dbReference type="EMBL" id="KAK3397036.1"/>
    </source>
</evidence>
<reference evidence="2" key="1">
    <citation type="journal article" date="2023" name="Mol. Phylogenet. Evol.">
        <title>Genome-scale phylogeny and comparative genomics of the fungal order Sordariales.</title>
        <authorList>
            <person name="Hensen N."/>
            <person name="Bonometti L."/>
            <person name="Westerberg I."/>
            <person name="Brannstrom I.O."/>
            <person name="Guillou S."/>
            <person name="Cros-Aarteil S."/>
            <person name="Calhoun S."/>
            <person name="Haridas S."/>
            <person name="Kuo A."/>
            <person name="Mondo S."/>
            <person name="Pangilinan J."/>
            <person name="Riley R."/>
            <person name="LaButti K."/>
            <person name="Andreopoulos B."/>
            <person name="Lipzen A."/>
            <person name="Chen C."/>
            <person name="Yan M."/>
            <person name="Daum C."/>
            <person name="Ng V."/>
            <person name="Clum A."/>
            <person name="Steindorff A."/>
            <person name="Ohm R.A."/>
            <person name="Martin F."/>
            <person name="Silar P."/>
            <person name="Natvig D.O."/>
            <person name="Lalanne C."/>
            <person name="Gautier V."/>
            <person name="Ament-Velasquez S.L."/>
            <person name="Kruys A."/>
            <person name="Hutchinson M.I."/>
            <person name="Powell A.J."/>
            <person name="Barry K."/>
            <person name="Miller A.N."/>
            <person name="Grigoriev I.V."/>
            <person name="Debuchy R."/>
            <person name="Gladieux P."/>
            <person name="Hiltunen Thoren M."/>
            <person name="Johannesson H."/>
        </authorList>
    </citation>
    <scope>NUCLEOTIDE SEQUENCE</scope>
    <source>
        <strain evidence="2">FGSC 1904</strain>
    </source>
</reference>
<dbReference type="GO" id="GO:0006307">
    <property type="term" value="P:DNA alkylation repair"/>
    <property type="evidence" value="ECO:0007669"/>
    <property type="project" value="InterPro"/>
</dbReference>
<feature type="region of interest" description="Disordered" evidence="1">
    <location>
        <begin position="165"/>
        <end position="214"/>
    </location>
</feature>
<feature type="compositionally biased region" description="Polar residues" evidence="1">
    <location>
        <begin position="313"/>
        <end position="322"/>
    </location>
</feature>
<feature type="compositionally biased region" description="Polar residues" evidence="1">
    <location>
        <begin position="39"/>
        <end position="57"/>
    </location>
</feature>
<dbReference type="InterPro" id="IPR009210">
    <property type="entry name" value="ASCC1"/>
</dbReference>
<name>A0AAE0PBR7_SORBR</name>
<dbReference type="EMBL" id="JAUTDP010000008">
    <property type="protein sequence ID" value="KAK3397036.1"/>
    <property type="molecule type" value="Genomic_DNA"/>
</dbReference>
<organism evidence="2 3">
    <name type="scientific">Sordaria brevicollis</name>
    <dbReference type="NCBI Taxonomy" id="83679"/>
    <lineage>
        <taxon>Eukaryota</taxon>
        <taxon>Fungi</taxon>
        <taxon>Dikarya</taxon>
        <taxon>Ascomycota</taxon>
        <taxon>Pezizomycotina</taxon>
        <taxon>Sordariomycetes</taxon>
        <taxon>Sordariomycetidae</taxon>
        <taxon>Sordariales</taxon>
        <taxon>Sordariaceae</taxon>
        <taxon>Sordaria</taxon>
    </lineage>
</organism>
<dbReference type="Gene3D" id="3.90.1140.10">
    <property type="entry name" value="Cyclic phosphodiesterase"/>
    <property type="match status" value="2"/>
</dbReference>
<reference evidence="2" key="2">
    <citation type="submission" date="2023-07" db="EMBL/GenBank/DDBJ databases">
        <authorList>
            <consortium name="Lawrence Berkeley National Laboratory"/>
            <person name="Haridas S."/>
            <person name="Hensen N."/>
            <person name="Bonometti L."/>
            <person name="Westerberg I."/>
            <person name="Brannstrom I.O."/>
            <person name="Guillou S."/>
            <person name="Cros-Aarteil S."/>
            <person name="Calhoun S."/>
            <person name="Kuo A."/>
            <person name="Mondo S."/>
            <person name="Pangilinan J."/>
            <person name="Riley R."/>
            <person name="LaButti K."/>
            <person name="Andreopoulos B."/>
            <person name="Lipzen A."/>
            <person name="Chen C."/>
            <person name="Yanf M."/>
            <person name="Daum C."/>
            <person name="Ng V."/>
            <person name="Clum A."/>
            <person name="Steindorff A."/>
            <person name="Ohm R."/>
            <person name="Martin F."/>
            <person name="Silar P."/>
            <person name="Natvig D."/>
            <person name="Lalanne C."/>
            <person name="Gautier V."/>
            <person name="Ament-velasquez S.L."/>
            <person name="Kruys A."/>
            <person name="Hutchinson M.I."/>
            <person name="Powell A.J."/>
            <person name="Barry K."/>
            <person name="Miller A.N."/>
            <person name="Grigoriev I.V."/>
            <person name="Debuchy R."/>
            <person name="Gladieux P."/>
            <person name="Thoren M.H."/>
            <person name="Johannesson H."/>
        </authorList>
    </citation>
    <scope>NUCLEOTIDE SEQUENCE</scope>
    <source>
        <strain evidence="2">FGSC 1904</strain>
    </source>
</reference>
<dbReference type="Proteomes" id="UP001281003">
    <property type="component" value="Unassembled WGS sequence"/>
</dbReference>
<comment type="caution">
    <text evidence="2">The sequence shown here is derived from an EMBL/GenBank/DDBJ whole genome shotgun (WGS) entry which is preliminary data.</text>
</comment>
<feature type="region of interest" description="Disordered" evidence="1">
    <location>
        <begin position="240"/>
        <end position="326"/>
    </location>
</feature>
<dbReference type="PANTHER" id="PTHR13360:SF1">
    <property type="entry name" value="ACTIVATING SIGNAL COINTEGRATOR 1 COMPLEX SUBUNIT 1"/>
    <property type="match status" value="1"/>
</dbReference>
<feature type="compositionally biased region" description="Basic and acidic residues" evidence="1">
    <location>
        <begin position="173"/>
        <end position="207"/>
    </location>
</feature>
<evidence type="ECO:0000313" key="3">
    <source>
        <dbReference type="Proteomes" id="UP001281003"/>
    </source>
</evidence>
<dbReference type="GO" id="GO:0006355">
    <property type="term" value="P:regulation of DNA-templated transcription"/>
    <property type="evidence" value="ECO:0007669"/>
    <property type="project" value="TreeGrafter"/>
</dbReference>
<gene>
    <name evidence="2" type="ORF">B0T20DRAFT_454357</name>
</gene>